<reference evidence="1" key="1">
    <citation type="submission" date="2013-06" db="EMBL/GenBank/DDBJ databases">
        <authorList>
            <person name="Carlson J."/>
            <person name="Booth B."/>
            <person name="Frise E."/>
            <person name="Sandler J."/>
            <person name="Wan K."/>
            <person name="Yu C."/>
            <person name="Celniker S."/>
        </authorList>
    </citation>
    <scope>NUCLEOTIDE SEQUENCE</scope>
</reference>
<evidence type="ECO:0000313" key="1">
    <source>
        <dbReference type="EMBL" id="AGN48407.1"/>
    </source>
</evidence>
<accession>R9U1H1</accession>
<dbReference type="VEuPathDB" id="VectorBase:FBgn0261562"/>
<organism evidence="1">
    <name type="scientific">Drosophila melanogaster</name>
    <name type="common">Fruit fly</name>
    <dbReference type="NCBI Taxonomy" id="7227"/>
    <lineage>
        <taxon>Eukaryota</taxon>
        <taxon>Metazoa</taxon>
        <taxon>Ecdysozoa</taxon>
        <taxon>Arthropoda</taxon>
        <taxon>Hexapoda</taxon>
        <taxon>Insecta</taxon>
        <taxon>Pterygota</taxon>
        <taxon>Neoptera</taxon>
        <taxon>Endopterygota</taxon>
        <taxon>Diptera</taxon>
        <taxon>Brachycera</taxon>
        <taxon>Muscomorpha</taxon>
        <taxon>Ephydroidea</taxon>
        <taxon>Drosophilidae</taxon>
        <taxon>Drosophila</taxon>
        <taxon>Sophophora</taxon>
    </lineage>
</organism>
<dbReference type="AlphaFoldDB" id="R9U1H1"/>
<name>R9U1H1_DROME</name>
<dbReference type="EMBL" id="BT150117">
    <property type="protein sequence ID" value="AGN48407.1"/>
    <property type="molecule type" value="mRNA"/>
</dbReference>
<gene>
    <name evidence="1" type="primary">CG3353-RA</name>
</gene>
<sequence>MVLSARTIIAFQFGDIKKMIIVGEPGEPRPLTINDIKNVVRAKFGIVNFVLLNKELDYVIPDEDLLQYLGLMTRFCNFVIEVREVPLDNGVHELLAPNVPSPAATN</sequence>
<protein>
    <submittedName>
        <fullName evidence="1">MIP36816p1</fullName>
    </submittedName>
</protein>
<proteinExistence type="evidence at transcript level"/>
<dbReference type="OrthoDB" id="7543230at2759"/>
<dbReference type="ExpressionAtlas" id="R9U1H1">
    <property type="expression patterns" value="baseline and differential"/>
</dbReference>